<dbReference type="GO" id="GO:0005737">
    <property type="term" value="C:cytoplasm"/>
    <property type="evidence" value="ECO:0007669"/>
    <property type="project" value="TreeGrafter"/>
</dbReference>
<evidence type="ECO:0000256" key="3">
    <source>
        <dbReference type="ARBA" id="ARBA00022777"/>
    </source>
</evidence>
<evidence type="ECO:0000259" key="6">
    <source>
        <dbReference type="Pfam" id="PF00586"/>
    </source>
</evidence>
<dbReference type="SUPFAM" id="SSF56042">
    <property type="entry name" value="PurM C-terminal domain-like"/>
    <property type="match status" value="1"/>
</dbReference>
<protein>
    <submittedName>
        <fullName evidence="8">Uncharacterized protein</fullName>
    </submittedName>
</protein>
<evidence type="ECO:0000313" key="8">
    <source>
        <dbReference type="EMBL" id="KKN07565.1"/>
    </source>
</evidence>
<gene>
    <name evidence="8" type="ORF">LCGC14_1065620</name>
</gene>
<name>A0A0F9MJR3_9ZZZZ</name>
<evidence type="ECO:0000256" key="5">
    <source>
        <dbReference type="ARBA" id="ARBA00023266"/>
    </source>
</evidence>
<evidence type="ECO:0000256" key="2">
    <source>
        <dbReference type="ARBA" id="ARBA00022741"/>
    </source>
</evidence>
<dbReference type="SUPFAM" id="SSF55326">
    <property type="entry name" value="PurM N-terminal domain-like"/>
    <property type="match status" value="1"/>
</dbReference>
<evidence type="ECO:0000256" key="4">
    <source>
        <dbReference type="ARBA" id="ARBA00022840"/>
    </source>
</evidence>
<dbReference type="Gene3D" id="3.30.1330.10">
    <property type="entry name" value="PurM-like, N-terminal domain"/>
    <property type="match status" value="1"/>
</dbReference>
<dbReference type="EMBL" id="LAZR01004556">
    <property type="protein sequence ID" value="KKN07565.1"/>
    <property type="molecule type" value="Genomic_DNA"/>
</dbReference>
<dbReference type="Gene3D" id="3.90.650.10">
    <property type="entry name" value="PurM-like C-terminal domain"/>
    <property type="match status" value="1"/>
</dbReference>
<dbReference type="InterPro" id="IPR004536">
    <property type="entry name" value="SPS/SelD"/>
</dbReference>
<dbReference type="NCBIfam" id="TIGR00476">
    <property type="entry name" value="selD"/>
    <property type="match status" value="1"/>
</dbReference>
<proteinExistence type="predicted"/>
<dbReference type="GO" id="GO:0004756">
    <property type="term" value="F:selenide, water dikinase activity"/>
    <property type="evidence" value="ECO:0007669"/>
    <property type="project" value="TreeGrafter"/>
</dbReference>
<sequence>MLSNVGLSYDIEDAAIVPVPNSDIVQVKNIDILTPIVDEPEIMGEIAACNVTNDIFALNVPKISGMLAFLGINAKTPMKIAERILIGIKNFVEKKINSHIVGGHTIYSEWPLMGGEASGFVKQKTIITKQGVKDRDKLLLTKPIGLQPTMAAYRVLKERPELLEEYSKKEIRKSIKLALKIMTTSNQDVVKVIRSFKDFSFIHAMTDVTGFGLAGHLLEMLQHSNLSALIETLPSIKHSEALSNDFGYAFDVCKSAETAGGMLIAINPSKTEEFSMALSNSGISNWCVGTIDKVSPGLVRISENVKNIEVTKY</sequence>
<feature type="domain" description="PurM-like N-terminal" evidence="6">
    <location>
        <begin position="12"/>
        <end position="119"/>
    </location>
</feature>
<dbReference type="Pfam" id="PF02769">
    <property type="entry name" value="AIRS_C"/>
    <property type="match status" value="1"/>
</dbReference>
<accession>A0A0F9MJR3</accession>
<comment type="caution">
    <text evidence="8">The sequence shown here is derived from an EMBL/GenBank/DDBJ whole genome shotgun (WGS) entry which is preliminary data.</text>
</comment>
<keyword evidence="5" id="KW-0711">Selenium</keyword>
<dbReference type="AlphaFoldDB" id="A0A0F9MJR3"/>
<dbReference type="InterPro" id="IPR036921">
    <property type="entry name" value="PurM-like_N_sf"/>
</dbReference>
<keyword evidence="4" id="KW-0067">ATP-binding</keyword>
<dbReference type="PANTHER" id="PTHR10256">
    <property type="entry name" value="SELENIDE, WATER DIKINASE"/>
    <property type="match status" value="1"/>
</dbReference>
<evidence type="ECO:0000256" key="1">
    <source>
        <dbReference type="ARBA" id="ARBA00022679"/>
    </source>
</evidence>
<organism evidence="8">
    <name type="scientific">marine sediment metagenome</name>
    <dbReference type="NCBI Taxonomy" id="412755"/>
    <lineage>
        <taxon>unclassified sequences</taxon>
        <taxon>metagenomes</taxon>
        <taxon>ecological metagenomes</taxon>
    </lineage>
</organism>
<evidence type="ECO:0000259" key="7">
    <source>
        <dbReference type="Pfam" id="PF02769"/>
    </source>
</evidence>
<dbReference type="InterPro" id="IPR010918">
    <property type="entry name" value="PurM-like_C_dom"/>
</dbReference>
<dbReference type="Pfam" id="PF00586">
    <property type="entry name" value="AIRS"/>
    <property type="match status" value="1"/>
</dbReference>
<dbReference type="GO" id="GO:0016260">
    <property type="term" value="P:selenocysteine biosynthetic process"/>
    <property type="evidence" value="ECO:0007669"/>
    <property type="project" value="TreeGrafter"/>
</dbReference>
<keyword evidence="1" id="KW-0808">Transferase</keyword>
<reference evidence="8" key="1">
    <citation type="journal article" date="2015" name="Nature">
        <title>Complex archaea that bridge the gap between prokaryotes and eukaryotes.</title>
        <authorList>
            <person name="Spang A."/>
            <person name="Saw J.H."/>
            <person name="Jorgensen S.L."/>
            <person name="Zaremba-Niedzwiedzka K."/>
            <person name="Martijn J."/>
            <person name="Lind A.E."/>
            <person name="van Eijk R."/>
            <person name="Schleper C."/>
            <person name="Guy L."/>
            <person name="Ettema T.J."/>
        </authorList>
    </citation>
    <scope>NUCLEOTIDE SEQUENCE</scope>
</reference>
<dbReference type="InterPro" id="IPR036676">
    <property type="entry name" value="PurM-like_C_sf"/>
</dbReference>
<dbReference type="InterPro" id="IPR016188">
    <property type="entry name" value="PurM-like_N"/>
</dbReference>
<dbReference type="GO" id="GO:0005524">
    <property type="term" value="F:ATP binding"/>
    <property type="evidence" value="ECO:0007669"/>
    <property type="project" value="UniProtKB-KW"/>
</dbReference>
<feature type="domain" description="PurM-like C-terminal" evidence="7">
    <location>
        <begin position="136"/>
        <end position="293"/>
    </location>
</feature>
<dbReference type="PANTHER" id="PTHR10256:SF0">
    <property type="entry name" value="INACTIVE SELENIDE, WATER DIKINASE-LIKE PROTEIN-RELATED"/>
    <property type="match status" value="1"/>
</dbReference>
<keyword evidence="3" id="KW-0418">Kinase</keyword>
<keyword evidence="2" id="KW-0547">Nucleotide-binding</keyword>